<dbReference type="HOGENOM" id="CLU_1154984_0_0_0"/>
<keyword evidence="2" id="KW-1185">Reference proteome</keyword>
<dbReference type="SUPFAM" id="SSF53850">
    <property type="entry name" value="Periplasmic binding protein-like II"/>
    <property type="match status" value="1"/>
</dbReference>
<proteinExistence type="predicted"/>
<evidence type="ECO:0000313" key="1">
    <source>
        <dbReference type="EMBL" id="GAK60048.1"/>
    </source>
</evidence>
<dbReference type="EMBL" id="DF820471">
    <property type="protein sequence ID" value="GAK60048.1"/>
    <property type="molecule type" value="Genomic_DNA"/>
</dbReference>
<name>A0A081C643_VECG1</name>
<dbReference type="STRING" id="1499967.U27_07035"/>
<dbReference type="Gene3D" id="3.40.190.10">
    <property type="entry name" value="Periplasmic binding protein-like II"/>
    <property type="match status" value="2"/>
</dbReference>
<gene>
    <name evidence="1" type="ORF">U27_07035</name>
</gene>
<dbReference type="eggNOG" id="COG0834">
    <property type="taxonomic scope" value="Bacteria"/>
</dbReference>
<reference evidence="1" key="1">
    <citation type="journal article" date="2015" name="PeerJ">
        <title>First genomic representation of candidate bacterial phylum KSB3 points to enhanced environmental sensing as a trigger of wastewater bulking.</title>
        <authorList>
            <person name="Sekiguchi Y."/>
            <person name="Ohashi A."/>
            <person name="Parks D.H."/>
            <person name="Yamauchi T."/>
            <person name="Tyson G.W."/>
            <person name="Hugenholtz P."/>
        </authorList>
    </citation>
    <scope>NUCLEOTIDE SEQUENCE [LARGE SCALE GENOMIC DNA]</scope>
</reference>
<sequence>MKYRPYLFVVVIALVVFAGQALSADTIRMGYFMLAPHHYKDEGAADPQGAAILYFEAVAAKMGYEVEWVGPLPLPRLTGELETGKTIDGTVGFPKYPAFEAFLYYPNAPLYVGQPIFVVHKKNPLTQIRSIDDIQGYRIGLVKSASNRYTPVIDDHRDAIQLEELGGETWIEQNLEKLISDRLQALFDRQQYSIPFVAARLHLGSEIKVLPAPAPPTLLYIAFSKASERGQLLLEQCNAVLPQIDLNYEELVQKEFDAVSQ</sequence>
<dbReference type="Proteomes" id="UP000030661">
    <property type="component" value="Unassembled WGS sequence"/>
</dbReference>
<accession>A0A081C643</accession>
<evidence type="ECO:0000313" key="2">
    <source>
        <dbReference type="Proteomes" id="UP000030661"/>
    </source>
</evidence>
<organism evidence="1">
    <name type="scientific">Vecturithrix granuli</name>
    <dbReference type="NCBI Taxonomy" id="1499967"/>
    <lineage>
        <taxon>Bacteria</taxon>
        <taxon>Candidatus Moduliflexota</taxon>
        <taxon>Candidatus Vecturitrichia</taxon>
        <taxon>Candidatus Vecturitrichales</taxon>
        <taxon>Candidatus Vecturitrichaceae</taxon>
        <taxon>Candidatus Vecturithrix</taxon>
    </lineage>
</organism>
<protein>
    <submittedName>
        <fullName evidence="1">Probable amino-acid ABC transporter</fullName>
    </submittedName>
</protein>
<dbReference type="AlphaFoldDB" id="A0A081C643"/>